<protein>
    <submittedName>
        <fullName evidence="1">Uncharacterized protein</fullName>
    </submittedName>
</protein>
<keyword evidence="2" id="KW-1185">Reference proteome</keyword>
<sequence length="68" mass="7972">MGFPSIDKFPTENSFFCYNDIHGKLWQLNLLSLVKFQVPNQVFSSPFFPLNFSAYIIRGLWKLLSQQL</sequence>
<reference evidence="1 2" key="4">
    <citation type="journal article" date="2011" name="BMC Genomics">
        <title>RNA-Seq improves annotation of protein-coding genes in the cucumber genome.</title>
        <authorList>
            <person name="Li Z."/>
            <person name="Zhang Z."/>
            <person name="Yan P."/>
            <person name="Huang S."/>
            <person name="Fei Z."/>
            <person name="Lin K."/>
        </authorList>
    </citation>
    <scope>NUCLEOTIDE SEQUENCE [LARGE SCALE GENOMIC DNA]</scope>
    <source>
        <strain evidence="2">cv. 9930</strain>
    </source>
</reference>
<dbReference type="Proteomes" id="UP000029981">
    <property type="component" value="Chromosome 4"/>
</dbReference>
<reference evidence="1 2" key="1">
    <citation type="journal article" date="2009" name="Nat. Genet.">
        <title>The genome of the cucumber, Cucumis sativus L.</title>
        <authorList>
            <person name="Huang S."/>
            <person name="Li R."/>
            <person name="Zhang Z."/>
            <person name="Li L."/>
            <person name="Gu X."/>
            <person name="Fan W."/>
            <person name="Lucas W.J."/>
            <person name="Wang X."/>
            <person name="Xie B."/>
            <person name="Ni P."/>
            <person name="Ren Y."/>
            <person name="Zhu H."/>
            <person name="Li J."/>
            <person name="Lin K."/>
            <person name="Jin W."/>
            <person name="Fei Z."/>
            <person name="Li G."/>
            <person name="Staub J."/>
            <person name="Kilian A."/>
            <person name="van der Vossen E.A."/>
            <person name="Wu Y."/>
            <person name="Guo J."/>
            <person name="He J."/>
            <person name="Jia Z."/>
            <person name="Ren Y."/>
            <person name="Tian G."/>
            <person name="Lu Y."/>
            <person name="Ruan J."/>
            <person name="Qian W."/>
            <person name="Wang M."/>
            <person name="Huang Q."/>
            <person name="Li B."/>
            <person name="Xuan Z."/>
            <person name="Cao J."/>
            <person name="Asan"/>
            <person name="Wu Z."/>
            <person name="Zhang J."/>
            <person name="Cai Q."/>
            <person name="Bai Y."/>
            <person name="Zhao B."/>
            <person name="Han Y."/>
            <person name="Li Y."/>
            <person name="Li X."/>
            <person name="Wang S."/>
            <person name="Shi Q."/>
            <person name="Liu S."/>
            <person name="Cho W.K."/>
            <person name="Kim J.Y."/>
            <person name="Xu Y."/>
            <person name="Heller-Uszynska K."/>
            <person name="Miao H."/>
            <person name="Cheng Z."/>
            <person name="Zhang S."/>
            <person name="Wu J."/>
            <person name="Yang Y."/>
            <person name="Kang H."/>
            <person name="Li M."/>
            <person name="Liang H."/>
            <person name="Ren X."/>
            <person name="Shi Z."/>
            <person name="Wen M."/>
            <person name="Jian M."/>
            <person name="Yang H."/>
            <person name="Zhang G."/>
            <person name="Yang Z."/>
            <person name="Chen R."/>
            <person name="Liu S."/>
            <person name="Li J."/>
            <person name="Ma L."/>
            <person name="Liu H."/>
            <person name="Zhou Y."/>
            <person name="Zhao J."/>
            <person name="Fang X."/>
            <person name="Li G."/>
            <person name="Fang L."/>
            <person name="Li Y."/>
            <person name="Liu D."/>
            <person name="Zheng H."/>
            <person name="Zhang Y."/>
            <person name="Qin N."/>
            <person name="Li Z."/>
            <person name="Yang G."/>
            <person name="Yang S."/>
            <person name="Bolund L."/>
            <person name="Kristiansen K."/>
            <person name="Zheng H."/>
            <person name="Li S."/>
            <person name="Zhang X."/>
            <person name="Yang H."/>
            <person name="Wang J."/>
            <person name="Sun R."/>
            <person name="Zhang B."/>
            <person name="Jiang S."/>
            <person name="Wang J."/>
            <person name="Du Y."/>
            <person name="Li S."/>
        </authorList>
    </citation>
    <scope>NUCLEOTIDE SEQUENCE [LARGE SCALE GENOMIC DNA]</scope>
    <source>
        <strain evidence="2">cv. 9930</strain>
    </source>
</reference>
<proteinExistence type="predicted"/>
<evidence type="ECO:0000313" key="1">
    <source>
        <dbReference type="EMBL" id="KGN53963.1"/>
    </source>
</evidence>
<accession>A0A0A0KWR2</accession>
<dbReference type="EMBL" id="CM002925">
    <property type="protein sequence ID" value="KGN53963.1"/>
    <property type="molecule type" value="Genomic_DNA"/>
</dbReference>
<reference evidence="1 2" key="3">
    <citation type="journal article" date="2010" name="BMC Genomics">
        <title>Transcriptome sequencing and comparative analysis of cucumber flowers with different sex types.</title>
        <authorList>
            <person name="Guo S."/>
            <person name="Zheng Y."/>
            <person name="Joung J.G."/>
            <person name="Liu S."/>
            <person name="Zhang Z."/>
            <person name="Crasta O.R."/>
            <person name="Sobral B.W."/>
            <person name="Xu Y."/>
            <person name="Huang S."/>
            <person name="Fei Z."/>
        </authorList>
    </citation>
    <scope>NUCLEOTIDE SEQUENCE [LARGE SCALE GENOMIC DNA]</scope>
    <source>
        <strain evidence="2">cv. 9930</strain>
    </source>
</reference>
<name>A0A0A0KWR2_CUCSA</name>
<dbReference type="Gramene" id="KGN53963">
    <property type="protein sequence ID" value="KGN53963"/>
    <property type="gene ID" value="Csa_4G194800"/>
</dbReference>
<dbReference type="AlphaFoldDB" id="A0A0A0KWR2"/>
<gene>
    <name evidence="1" type="ORF">Csa_4G194800</name>
</gene>
<evidence type="ECO:0000313" key="2">
    <source>
        <dbReference type="Proteomes" id="UP000029981"/>
    </source>
</evidence>
<reference evidence="1 2" key="2">
    <citation type="journal article" date="2009" name="PLoS ONE">
        <title>An integrated genetic and cytogenetic map of the cucumber genome.</title>
        <authorList>
            <person name="Ren Y."/>
            <person name="Zhang Z."/>
            <person name="Liu J."/>
            <person name="Staub J.E."/>
            <person name="Han Y."/>
            <person name="Cheng Z."/>
            <person name="Li X."/>
            <person name="Lu J."/>
            <person name="Miao H."/>
            <person name="Kang H."/>
            <person name="Xie B."/>
            <person name="Gu X."/>
            <person name="Wang X."/>
            <person name="Du Y."/>
            <person name="Jin W."/>
            <person name="Huang S."/>
        </authorList>
    </citation>
    <scope>NUCLEOTIDE SEQUENCE [LARGE SCALE GENOMIC DNA]</scope>
    <source>
        <strain evidence="2">cv. 9930</strain>
    </source>
</reference>
<organism evidence="1 2">
    <name type="scientific">Cucumis sativus</name>
    <name type="common">Cucumber</name>
    <dbReference type="NCBI Taxonomy" id="3659"/>
    <lineage>
        <taxon>Eukaryota</taxon>
        <taxon>Viridiplantae</taxon>
        <taxon>Streptophyta</taxon>
        <taxon>Embryophyta</taxon>
        <taxon>Tracheophyta</taxon>
        <taxon>Spermatophyta</taxon>
        <taxon>Magnoliopsida</taxon>
        <taxon>eudicotyledons</taxon>
        <taxon>Gunneridae</taxon>
        <taxon>Pentapetalae</taxon>
        <taxon>rosids</taxon>
        <taxon>fabids</taxon>
        <taxon>Cucurbitales</taxon>
        <taxon>Cucurbitaceae</taxon>
        <taxon>Benincaseae</taxon>
        <taxon>Cucumis</taxon>
    </lineage>
</organism>